<evidence type="ECO:0000313" key="2">
    <source>
        <dbReference type="EMBL" id="KAK2721315.1"/>
    </source>
</evidence>
<comment type="caution">
    <text evidence="2">The sequence shown here is derived from an EMBL/GenBank/DDBJ whole genome shotgun (WGS) entry which is preliminary data.</text>
</comment>
<protein>
    <submittedName>
        <fullName evidence="2">Uncharacterized protein</fullName>
    </submittedName>
</protein>
<organism evidence="2 3">
    <name type="scientific">Artemia franciscana</name>
    <name type="common">Brine shrimp</name>
    <name type="synonym">Artemia sanfranciscana</name>
    <dbReference type="NCBI Taxonomy" id="6661"/>
    <lineage>
        <taxon>Eukaryota</taxon>
        <taxon>Metazoa</taxon>
        <taxon>Ecdysozoa</taxon>
        <taxon>Arthropoda</taxon>
        <taxon>Crustacea</taxon>
        <taxon>Branchiopoda</taxon>
        <taxon>Anostraca</taxon>
        <taxon>Artemiidae</taxon>
        <taxon>Artemia</taxon>
    </lineage>
</organism>
<dbReference type="PANTHER" id="PTHR34753:SF1">
    <property type="entry name" value="TELOMERASE RNA COMPONENT INTERACTING RNASE"/>
    <property type="match status" value="1"/>
</dbReference>
<evidence type="ECO:0000256" key="1">
    <source>
        <dbReference type="SAM" id="MobiDB-lite"/>
    </source>
</evidence>
<evidence type="ECO:0000313" key="3">
    <source>
        <dbReference type="Proteomes" id="UP001187531"/>
    </source>
</evidence>
<dbReference type="GO" id="GO:0008409">
    <property type="term" value="F:5'-3' exonuclease activity"/>
    <property type="evidence" value="ECO:0007669"/>
    <property type="project" value="InterPro"/>
</dbReference>
<dbReference type="AlphaFoldDB" id="A0AA88I028"/>
<keyword evidence="3" id="KW-1185">Reference proteome</keyword>
<sequence length="126" mass="14306">MSTMNSSAIKVPFKNDGSFLEMFKKMQEEQKKLMSDDPATEQKNDLKNKNEKKLVDKAGVATPPLPIVGKRKANKVLPTGIVKKQKTIENEMPLGKLSPMERYLLEVKKYKEVTCKEENVGRPIIK</sequence>
<reference evidence="2" key="1">
    <citation type="submission" date="2023-07" db="EMBL/GenBank/DDBJ databases">
        <title>Chromosome-level genome assembly of Artemia franciscana.</title>
        <authorList>
            <person name="Jo E."/>
        </authorList>
    </citation>
    <scope>NUCLEOTIDE SEQUENCE</scope>
    <source>
        <tissue evidence="2">Whole body</tissue>
    </source>
</reference>
<dbReference type="Proteomes" id="UP001187531">
    <property type="component" value="Unassembled WGS sequence"/>
</dbReference>
<dbReference type="EMBL" id="JAVRJZ010000006">
    <property type="protein sequence ID" value="KAK2721315.1"/>
    <property type="molecule type" value="Genomic_DNA"/>
</dbReference>
<gene>
    <name evidence="2" type="ORF">QYM36_003558</name>
</gene>
<proteinExistence type="predicted"/>
<dbReference type="PANTHER" id="PTHR34753">
    <property type="entry name" value="TELOMERASE RNA COMPONENT INTERACTING RNASE"/>
    <property type="match status" value="1"/>
</dbReference>
<feature type="region of interest" description="Disordered" evidence="1">
    <location>
        <begin position="29"/>
        <end position="58"/>
    </location>
</feature>
<dbReference type="GO" id="GO:0008408">
    <property type="term" value="F:3'-5' exonuclease activity"/>
    <property type="evidence" value="ECO:0007669"/>
    <property type="project" value="InterPro"/>
</dbReference>
<dbReference type="InterPro" id="IPR038838">
    <property type="entry name" value="TRIR"/>
</dbReference>
<name>A0AA88I028_ARTSF</name>
<accession>A0AA88I028</accession>
<feature type="compositionally biased region" description="Basic and acidic residues" evidence="1">
    <location>
        <begin position="29"/>
        <end position="56"/>
    </location>
</feature>